<evidence type="ECO:0008006" key="3">
    <source>
        <dbReference type="Google" id="ProtNLM"/>
    </source>
</evidence>
<reference evidence="1" key="1">
    <citation type="submission" date="2020-08" db="EMBL/GenBank/DDBJ databases">
        <title>Multicomponent nature underlies the extraordinary mechanical properties of spider dragline silk.</title>
        <authorList>
            <person name="Kono N."/>
            <person name="Nakamura H."/>
            <person name="Mori M."/>
            <person name="Yoshida Y."/>
            <person name="Ohtoshi R."/>
            <person name="Malay A.D."/>
            <person name="Moran D.A.P."/>
            <person name="Tomita M."/>
            <person name="Numata K."/>
            <person name="Arakawa K."/>
        </authorList>
    </citation>
    <scope>NUCLEOTIDE SEQUENCE</scope>
</reference>
<sequence>MNVNLSWPPWDILWSNEAHFYLSGTINTQNCRIWAKENPRTHKEIPIRSPKVPVWCGFKATFNLGLFFFEIISERGSVTCSVKRRRYHDMLKTFAVLQLQQRRVLTSTIFKQDGAPPHIHGFVKALLPQHFKRKVLVVASFLIHGYHVT</sequence>
<protein>
    <recommendedName>
        <fullName evidence="3">Transposase</fullName>
    </recommendedName>
</protein>
<accession>A0A8X6RHE4</accession>
<keyword evidence="2" id="KW-1185">Reference proteome</keyword>
<dbReference type="Proteomes" id="UP000887159">
    <property type="component" value="Unassembled WGS sequence"/>
</dbReference>
<organism evidence="1 2">
    <name type="scientific">Trichonephila clavipes</name>
    <name type="common">Golden silk orbweaver</name>
    <name type="synonym">Nephila clavipes</name>
    <dbReference type="NCBI Taxonomy" id="2585209"/>
    <lineage>
        <taxon>Eukaryota</taxon>
        <taxon>Metazoa</taxon>
        <taxon>Ecdysozoa</taxon>
        <taxon>Arthropoda</taxon>
        <taxon>Chelicerata</taxon>
        <taxon>Arachnida</taxon>
        <taxon>Araneae</taxon>
        <taxon>Araneomorphae</taxon>
        <taxon>Entelegynae</taxon>
        <taxon>Araneoidea</taxon>
        <taxon>Nephilidae</taxon>
        <taxon>Trichonephila</taxon>
    </lineage>
</organism>
<comment type="caution">
    <text evidence="1">The sequence shown here is derived from an EMBL/GenBank/DDBJ whole genome shotgun (WGS) entry which is preliminary data.</text>
</comment>
<dbReference type="Gene3D" id="3.30.420.10">
    <property type="entry name" value="Ribonuclease H-like superfamily/Ribonuclease H"/>
    <property type="match status" value="1"/>
</dbReference>
<name>A0A8X6RHE4_TRICX</name>
<dbReference type="EMBL" id="BMAU01021149">
    <property type="protein sequence ID" value="GFX92584.1"/>
    <property type="molecule type" value="Genomic_DNA"/>
</dbReference>
<dbReference type="AlphaFoldDB" id="A0A8X6RHE4"/>
<evidence type="ECO:0000313" key="1">
    <source>
        <dbReference type="EMBL" id="GFX92584.1"/>
    </source>
</evidence>
<dbReference type="PANTHER" id="PTHR47326">
    <property type="entry name" value="TRANSPOSABLE ELEMENT TC3 TRANSPOSASE-LIKE PROTEIN"/>
    <property type="match status" value="1"/>
</dbReference>
<dbReference type="PANTHER" id="PTHR47326:SF1">
    <property type="entry name" value="HTH PSQ-TYPE DOMAIN-CONTAINING PROTEIN"/>
    <property type="match status" value="1"/>
</dbReference>
<dbReference type="GO" id="GO:0003676">
    <property type="term" value="F:nucleic acid binding"/>
    <property type="evidence" value="ECO:0007669"/>
    <property type="project" value="InterPro"/>
</dbReference>
<proteinExistence type="predicted"/>
<gene>
    <name evidence="1" type="primary">AVEN_11437_1</name>
    <name evidence="1" type="ORF">TNCV_2520431</name>
</gene>
<evidence type="ECO:0000313" key="2">
    <source>
        <dbReference type="Proteomes" id="UP000887159"/>
    </source>
</evidence>
<dbReference type="InterPro" id="IPR036397">
    <property type="entry name" value="RNaseH_sf"/>
</dbReference>